<dbReference type="EMBL" id="CAJOBA010063789">
    <property type="protein sequence ID" value="CAF4347664.1"/>
    <property type="molecule type" value="Genomic_DNA"/>
</dbReference>
<name>A0A8S2FUB4_9BILA</name>
<dbReference type="Proteomes" id="UP000681722">
    <property type="component" value="Unassembled WGS sequence"/>
</dbReference>
<evidence type="ECO:0000313" key="1">
    <source>
        <dbReference type="EMBL" id="CAF1556725.1"/>
    </source>
</evidence>
<dbReference type="Proteomes" id="UP000682733">
    <property type="component" value="Unassembled WGS sequence"/>
</dbReference>
<evidence type="ECO:0000313" key="2">
    <source>
        <dbReference type="EMBL" id="CAF4347664.1"/>
    </source>
</evidence>
<dbReference type="EMBL" id="CAJNOK010041252">
    <property type="protein sequence ID" value="CAF1556725.1"/>
    <property type="molecule type" value="Genomic_DNA"/>
</dbReference>
<comment type="caution">
    <text evidence="1">The sequence shown here is derived from an EMBL/GenBank/DDBJ whole genome shotgun (WGS) entry which is preliminary data.</text>
</comment>
<accession>A0A8S2FUB4</accession>
<evidence type="ECO:0000313" key="3">
    <source>
        <dbReference type="EMBL" id="CAF4588522.1"/>
    </source>
</evidence>
<dbReference type="Proteomes" id="UP000677228">
    <property type="component" value="Unassembled WGS sequence"/>
</dbReference>
<proteinExistence type="predicted"/>
<organism evidence="1 4">
    <name type="scientific">Didymodactylos carnosus</name>
    <dbReference type="NCBI Taxonomy" id="1234261"/>
    <lineage>
        <taxon>Eukaryota</taxon>
        <taxon>Metazoa</taxon>
        <taxon>Spiralia</taxon>
        <taxon>Gnathifera</taxon>
        <taxon>Rotifera</taxon>
        <taxon>Eurotatoria</taxon>
        <taxon>Bdelloidea</taxon>
        <taxon>Philodinida</taxon>
        <taxon>Philodinidae</taxon>
        <taxon>Didymodactylos</taxon>
    </lineage>
</organism>
<dbReference type="EMBL" id="CAJOBC010124418">
    <property type="protein sequence ID" value="CAF4588522.1"/>
    <property type="molecule type" value="Genomic_DNA"/>
</dbReference>
<dbReference type="AlphaFoldDB" id="A0A8S2FUB4"/>
<protein>
    <submittedName>
        <fullName evidence="1">Uncharacterized protein</fullName>
    </submittedName>
</protein>
<sequence>MWAKYQPKRRESVGDLAFITEFYLMNVFIVAIPITFDDLPGAGGHGSIPSLYDGLMWTNAQYLNSARSGFGGSGYAKMCTSYCLWFKDATMTIQSINSGTTRARGERALPE</sequence>
<evidence type="ECO:0000313" key="4">
    <source>
        <dbReference type="Proteomes" id="UP000677228"/>
    </source>
</evidence>
<gene>
    <name evidence="1" type="ORF">OVA965_LOCUS39589</name>
    <name evidence="3" type="ORF">SRO942_LOCUS48407</name>
    <name evidence="2" type="ORF">TMI583_LOCUS40910</name>
</gene>
<reference evidence="1" key="1">
    <citation type="submission" date="2021-02" db="EMBL/GenBank/DDBJ databases">
        <authorList>
            <person name="Nowell W R."/>
        </authorList>
    </citation>
    <scope>NUCLEOTIDE SEQUENCE</scope>
</reference>